<protein>
    <recommendedName>
        <fullName evidence="3">Riboflavin kinase</fullName>
    </recommendedName>
</protein>
<accession>A0A221UXQ5</accession>
<dbReference type="EMBL" id="CP022515">
    <property type="protein sequence ID" value="ASO05958.1"/>
    <property type="molecule type" value="Genomic_DNA"/>
</dbReference>
<evidence type="ECO:0008006" key="3">
    <source>
        <dbReference type="Google" id="ProtNLM"/>
    </source>
</evidence>
<dbReference type="eggNOG" id="ENOG5031NXM">
    <property type="taxonomic scope" value="Bacteria"/>
</dbReference>
<dbReference type="KEGG" id="aalg:AREALGSMS7_02515"/>
<dbReference type="AlphaFoldDB" id="A0A221UXQ5"/>
<proteinExistence type="predicted"/>
<gene>
    <name evidence="1" type="ORF">AREALGSMS7_02515</name>
</gene>
<reference evidence="1 2" key="1">
    <citation type="submission" date="2017-07" db="EMBL/GenBank/DDBJ databases">
        <title>Genome Sequence of Arenibacter algicola Strain SMS7 Isolated from a culture of the Diatom Skeletonema marinoi.</title>
        <authorList>
            <person name="Topel M."/>
            <person name="Pinder M.I.M."/>
            <person name="Johansson O.N."/>
            <person name="Kourtchenko O."/>
            <person name="Godhe A."/>
            <person name="Clarke A.K."/>
        </authorList>
    </citation>
    <scope>NUCLEOTIDE SEQUENCE [LARGE SCALE GENOMIC DNA]</scope>
    <source>
        <strain evidence="1 2">SMS7</strain>
    </source>
</reference>
<dbReference type="STRING" id="616991.GCA_000733925_00838"/>
<dbReference type="Proteomes" id="UP000204551">
    <property type="component" value="Chromosome"/>
</dbReference>
<evidence type="ECO:0000313" key="2">
    <source>
        <dbReference type="Proteomes" id="UP000204551"/>
    </source>
</evidence>
<dbReference type="RefSeq" id="WP_093978569.1">
    <property type="nucleotide sequence ID" value="NZ_CP022515.1"/>
</dbReference>
<name>A0A221UXQ5_9FLAO</name>
<organism evidence="1 2">
    <name type="scientific">Arenibacter algicola</name>
    <dbReference type="NCBI Taxonomy" id="616991"/>
    <lineage>
        <taxon>Bacteria</taxon>
        <taxon>Pseudomonadati</taxon>
        <taxon>Bacteroidota</taxon>
        <taxon>Flavobacteriia</taxon>
        <taxon>Flavobacteriales</taxon>
        <taxon>Flavobacteriaceae</taxon>
        <taxon>Arenibacter</taxon>
    </lineage>
</organism>
<evidence type="ECO:0000313" key="1">
    <source>
        <dbReference type="EMBL" id="ASO05958.1"/>
    </source>
</evidence>
<sequence>MKVEAVIKQGHGVASGKAKDPRYPKGTLQAQSQHFSQKGLDLSPYFLGTINLDIAPFSFKILHPKHFLENINWSRFIPPENFYFFDVSLHINENSYKGLIYMPDPATKAEHFQNPTILELLLPKIDGLNYGDAVTIEVDDEQIELKKTLEKPDQK</sequence>